<dbReference type="EMBL" id="JBIGHZ010000001">
    <property type="protein sequence ID" value="MFG6447396.1"/>
    <property type="molecule type" value="Genomic_DNA"/>
</dbReference>
<dbReference type="RefSeq" id="WP_394458763.1">
    <property type="nucleotide sequence ID" value="NZ_JBIGHZ010000001.1"/>
</dbReference>
<reference evidence="3 4" key="1">
    <citation type="submission" date="2024-08" db="EMBL/GenBank/DDBJ databases">
        <authorList>
            <person name="Lu H."/>
        </authorList>
    </citation>
    <scope>NUCLEOTIDE SEQUENCE [LARGE SCALE GENOMIC DNA]</scope>
    <source>
        <strain evidence="3 4">BYS180W</strain>
    </source>
</reference>
<accession>A0ABW7FSU0</accession>
<dbReference type="Gene3D" id="3.30.310.170">
    <property type="entry name" value="Outer membrane protein assembly factor BamC"/>
    <property type="match status" value="1"/>
</dbReference>
<protein>
    <submittedName>
        <fullName evidence="3">Outer membrane protein assembly factor BamC</fullName>
    </submittedName>
</protein>
<evidence type="ECO:0000256" key="2">
    <source>
        <dbReference type="SAM" id="SignalP"/>
    </source>
</evidence>
<proteinExistence type="predicted"/>
<feature type="region of interest" description="Disordered" evidence="1">
    <location>
        <begin position="48"/>
        <end position="96"/>
    </location>
</feature>
<keyword evidence="4" id="KW-1185">Reference proteome</keyword>
<feature type="compositionally biased region" description="Polar residues" evidence="1">
    <location>
        <begin position="60"/>
        <end position="69"/>
    </location>
</feature>
<dbReference type="InterPro" id="IPR010653">
    <property type="entry name" value="NlpB/DapX"/>
</dbReference>
<dbReference type="Pfam" id="PF06804">
    <property type="entry name" value="Lipoprotein_18"/>
    <property type="match status" value="1"/>
</dbReference>
<keyword evidence="2" id="KW-0732">Signal</keyword>
<name>A0ABW7FSU0_9BURK</name>
<feature type="signal peptide" evidence="2">
    <location>
        <begin position="1"/>
        <end position="23"/>
    </location>
</feature>
<feature type="chain" id="PRO_5045183920" evidence="2">
    <location>
        <begin position="24"/>
        <end position="397"/>
    </location>
</feature>
<comment type="caution">
    <text evidence="3">The sequence shown here is derived from an EMBL/GenBank/DDBJ whole genome shotgun (WGS) entry which is preliminary data.</text>
</comment>
<organism evidence="3 4">
    <name type="scientific">Roseateles rivi</name>
    <dbReference type="NCBI Taxonomy" id="3299028"/>
    <lineage>
        <taxon>Bacteria</taxon>
        <taxon>Pseudomonadati</taxon>
        <taxon>Pseudomonadota</taxon>
        <taxon>Betaproteobacteria</taxon>
        <taxon>Burkholderiales</taxon>
        <taxon>Sphaerotilaceae</taxon>
        <taxon>Roseateles</taxon>
    </lineage>
</organism>
<dbReference type="InterPro" id="IPR042268">
    <property type="entry name" value="BamC_C"/>
</dbReference>
<evidence type="ECO:0000256" key="1">
    <source>
        <dbReference type="SAM" id="MobiDB-lite"/>
    </source>
</evidence>
<dbReference type="Proteomes" id="UP001606099">
    <property type="component" value="Unassembled WGS sequence"/>
</dbReference>
<sequence length="397" mass="43332">MTPFDSNRAPLTPVRLACLTLLAASLAGCSALDGVLGSDKVDYRTGAKQSTGLEVPPDLTQLNQDQRTPAQKGPISASEMQRQAAEPAQRNAGTSLGSVAPAQAGEVKLQRAGEQRWLSTPLPPEQVWTSVRSFWTDVGFEISKENPQTGTLETSWAENRAKLPQDVIRRTIGSVLDSFYSTGERDMYRTRVERNAQGGSDIFISHRGLQEVYTSAQREQTVWQPRPSDPMLEAEMTSRLMLRLGGTQEAAKAVLAAAPSAATKTTVLGGPQIASTPAANRPLSQVPDTLQVAEGFDGAWRRVAQSLDRHGFTIEDRDRKQGLFFLRYADPTQVGKEEPNFFVKLFTGAKNTTAARYRVAVKSEGNVSTVSVLDEAGKLQTNEQAKRILSLLMDDLR</sequence>
<gene>
    <name evidence="3" type="primary">bamC</name>
    <name evidence="3" type="ORF">ACG0Z6_03960</name>
</gene>
<evidence type="ECO:0000313" key="4">
    <source>
        <dbReference type="Proteomes" id="UP001606099"/>
    </source>
</evidence>
<evidence type="ECO:0000313" key="3">
    <source>
        <dbReference type="EMBL" id="MFG6447396.1"/>
    </source>
</evidence>